<dbReference type="STRING" id="1197717.BED41_05430"/>
<dbReference type="CDD" id="cd02980">
    <property type="entry name" value="TRX_Fd_family"/>
    <property type="match status" value="1"/>
</dbReference>
<dbReference type="InterPro" id="IPR037225">
    <property type="entry name" value="Nuo51_FMN-bd_sf"/>
</dbReference>
<evidence type="ECO:0000256" key="1">
    <source>
        <dbReference type="ARBA" id="ARBA00007523"/>
    </source>
</evidence>
<keyword evidence="4" id="KW-0408">Iron</keyword>
<dbReference type="OrthoDB" id="9761899at2"/>
<dbReference type="GO" id="GO:0046872">
    <property type="term" value="F:metal ion binding"/>
    <property type="evidence" value="ECO:0007669"/>
    <property type="project" value="UniProtKB-KW"/>
</dbReference>
<dbReference type="GO" id="GO:0051539">
    <property type="term" value="F:4 iron, 4 sulfur cluster binding"/>
    <property type="evidence" value="ECO:0007669"/>
    <property type="project" value="UniProtKB-KW"/>
</dbReference>
<evidence type="ECO:0000256" key="3">
    <source>
        <dbReference type="ARBA" id="ARBA00022723"/>
    </source>
</evidence>
<dbReference type="InterPro" id="IPR037207">
    <property type="entry name" value="Nuop51_4Fe4S-bd_sf"/>
</dbReference>
<dbReference type="AlphaFoldDB" id="A0A1B2I3Q9"/>
<accession>A0A1B2I3Q9</accession>
<dbReference type="EMBL" id="CP016757">
    <property type="protein sequence ID" value="ANZ44582.1"/>
    <property type="molecule type" value="Genomic_DNA"/>
</dbReference>
<evidence type="ECO:0000256" key="5">
    <source>
        <dbReference type="ARBA" id="ARBA00023014"/>
    </source>
</evidence>
<keyword evidence="3" id="KW-0479">Metal-binding</keyword>
<reference evidence="7" key="1">
    <citation type="submission" date="2016-08" db="EMBL/GenBank/DDBJ databases">
        <title>Complete genome of Cloacibacillus porcorum.</title>
        <authorList>
            <person name="Looft T."/>
            <person name="Bayles D.O."/>
            <person name="Alt D.P."/>
        </authorList>
    </citation>
    <scope>NUCLEOTIDE SEQUENCE [LARGE SCALE GENOMIC DNA]</scope>
    <source>
        <strain evidence="7">CL-84</strain>
    </source>
</reference>
<dbReference type="FunFam" id="1.20.1440.230:FF:000001">
    <property type="entry name" value="Mitochondrial NADH dehydrogenase flavoprotein 1"/>
    <property type="match status" value="1"/>
</dbReference>
<dbReference type="Gene3D" id="3.50.50.60">
    <property type="entry name" value="FAD/NAD(P)-binding domain"/>
    <property type="match status" value="2"/>
</dbReference>
<organism evidence="7 8">
    <name type="scientific">Cloacibacillus porcorum</name>
    <dbReference type="NCBI Taxonomy" id="1197717"/>
    <lineage>
        <taxon>Bacteria</taxon>
        <taxon>Thermotogati</taxon>
        <taxon>Synergistota</taxon>
        <taxon>Synergistia</taxon>
        <taxon>Synergistales</taxon>
        <taxon>Synergistaceae</taxon>
        <taxon>Cloacibacillus</taxon>
    </lineage>
</organism>
<dbReference type="GO" id="GO:0016491">
    <property type="term" value="F:oxidoreductase activity"/>
    <property type="evidence" value="ECO:0007669"/>
    <property type="project" value="InterPro"/>
</dbReference>
<keyword evidence="2" id="KW-0004">4Fe-4S</keyword>
<dbReference type="Pfam" id="PF07992">
    <property type="entry name" value="Pyr_redox_2"/>
    <property type="match status" value="1"/>
</dbReference>
<dbReference type="InterPro" id="IPR023753">
    <property type="entry name" value="FAD/NAD-binding_dom"/>
</dbReference>
<dbReference type="Pfam" id="PF01257">
    <property type="entry name" value="2Fe-2S_thioredx"/>
    <property type="match status" value="1"/>
</dbReference>
<feature type="domain" description="NADH-ubiquinone oxidoreductase 51kDa subunit iron-sulphur binding" evidence="6">
    <location>
        <begin position="462"/>
        <end position="507"/>
    </location>
</feature>
<dbReference type="Gene3D" id="3.10.20.600">
    <property type="match status" value="1"/>
</dbReference>
<dbReference type="InterPro" id="IPR028261">
    <property type="entry name" value="DPD_II"/>
</dbReference>
<dbReference type="PRINTS" id="PR00419">
    <property type="entry name" value="ADXRDTASE"/>
</dbReference>
<dbReference type="InterPro" id="IPR036249">
    <property type="entry name" value="Thioredoxin-like_sf"/>
</dbReference>
<dbReference type="Proteomes" id="UP000093044">
    <property type="component" value="Chromosome"/>
</dbReference>
<gene>
    <name evidence="7" type="ORF">BED41_05430</name>
</gene>
<evidence type="ECO:0000313" key="7">
    <source>
        <dbReference type="EMBL" id="ANZ44582.1"/>
    </source>
</evidence>
<dbReference type="GeneID" id="83057295"/>
<name>A0A1B2I3Q9_9BACT</name>
<keyword evidence="8" id="KW-1185">Reference proteome</keyword>
<dbReference type="SUPFAM" id="SSF142984">
    <property type="entry name" value="Nqo1 middle domain-like"/>
    <property type="match status" value="1"/>
</dbReference>
<dbReference type="Pfam" id="PF14691">
    <property type="entry name" value="Fer4_20"/>
    <property type="match status" value="1"/>
</dbReference>
<dbReference type="Gene3D" id="3.40.50.11540">
    <property type="entry name" value="NADH-ubiquinone oxidoreductase 51kDa subunit"/>
    <property type="match status" value="1"/>
</dbReference>
<dbReference type="InterPro" id="IPR019575">
    <property type="entry name" value="Nuop51_4Fe4S-bd"/>
</dbReference>
<protein>
    <submittedName>
        <fullName evidence="7">Hydrogenase</fullName>
    </submittedName>
</protein>
<evidence type="ECO:0000256" key="2">
    <source>
        <dbReference type="ARBA" id="ARBA00022485"/>
    </source>
</evidence>
<dbReference type="SUPFAM" id="SSF142019">
    <property type="entry name" value="Nqo1 FMN-binding domain-like"/>
    <property type="match status" value="1"/>
</dbReference>
<evidence type="ECO:0000313" key="8">
    <source>
        <dbReference type="Proteomes" id="UP000093044"/>
    </source>
</evidence>
<dbReference type="SUPFAM" id="SSF51971">
    <property type="entry name" value="Nucleotide-binding domain"/>
    <property type="match status" value="1"/>
</dbReference>
<dbReference type="InterPro" id="IPR036188">
    <property type="entry name" value="FAD/NAD-bd_sf"/>
</dbReference>
<dbReference type="KEGG" id="cpor:BED41_05430"/>
<dbReference type="Pfam" id="PF10589">
    <property type="entry name" value="NADH_4Fe-4S"/>
    <property type="match status" value="1"/>
</dbReference>
<dbReference type="FunFam" id="3.40.50.11540:FF:000001">
    <property type="entry name" value="NADH dehydrogenase [ubiquinone] flavoprotein 1, mitochondrial"/>
    <property type="match status" value="1"/>
</dbReference>
<dbReference type="PANTHER" id="PTHR43578">
    <property type="entry name" value="NADH-QUINONE OXIDOREDUCTASE SUBUNIT F"/>
    <property type="match status" value="1"/>
</dbReference>
<dbReference type="InterPro" id="IPR011538">
    <property type="entry name" value="Nuo51_FMN-bd"/>
</dbReference>
<proteinExistence type="inferred from homology"/>
<dbReference type="RefSeq" id="WP_066743858.1">
    <property type="nucleotide sequence ID" value="NZ_CP016757.1"/>
</dbReference>
<sequence>MEHNHVNSIKDLIKIREDYEREEWRFSHQVLVCGGAGCVSSDCRAISEAAAETIEELGLAESTALKETGCMGTCAVGPVMLIMPEGIFYTKLTPQSTREIIKAHIAEGRVLEEHTFYDNVLRTHVPKMEDITFFKEQLRIALRNCGVIAYDDIRAYIAKSGYMAAAKALLEMDGSGVIAEIKKSGIRGRGGAGFPTAVKWEAGRRAQSEEKYIVCNADEGDPGAFMDRSILEGDPHTVIEGMLIGGRAIGANMGYVYVRAEYPIAVERLKAAIEQAREYGLLGKDILGSGFDFDLEIRIGAGAFVCGEETALLNSIEGKRGEPRPKPPFPFENGLFGAPTIINNVETLASIPPILLNGGDWYAGFGTEQAKGTKVFALAGDIVNTGIVEVPIGMPIGEIIFRIGGGMQNDKKFKAAQIGGPSGGCITEDNLNAPTDYESLTLLGAIMGSGGLISMNEETCMVDTARYFMEFIQEESCGKCLACRVGTKRMLEILENITQGRGEEGDIELLEELGNTIKDTAMCGLGQTAPNPVLSTIRYFRKEYEEHIRNKYCRASVCADLFISPCENTCPANVNIPGYLSLIATGRFMDAYNLIRQENPLPAICGRICTRPCEGRCRRGSVDEPVAICDLKRFVADYAFKNEPAYVHDVVFPRNGKSVAIVGAGASGLTCGYYLSRIGYEVDIYEAEAVAGGVLAFGIPEYRLPSDVLQHEVNTILKEGVHLHLNTTVGKDIEFRDVRNGHDAVYIATGTQFPQRVNIPGENLKGIIHGVTFLKNVKLYKSINLEGQTVAVIGGGNTAIDSARSALRLGAAKVIVLYRRTAEAMPAYRQEVEEALHEGVEIMELVKPVRFISDKHGSVAKVECIRCETGQFDNRGRREIKDIPNSNFFVDIDVVIPAVSQYADLPFIPRGEIGVTKWGTFIIDEDTYMTTEEGVFAGGDVARGPDEVIRAISDGKNAAISIDLYLGGEGKLNKGQEIDIPLLEDDDEIISHERFEKEILPLEDRHSFEEVIRGYHKLNAIAEAMRCLHCNRR</sequence>
<dbReference type="SMART" id="SM00928">
    <property type="entry name" value="NADH_4Fe-4S"/>
    <property type="match status" value="1"/>
</dbReference>
<dbReference type="PANTHER" id="PTHR43578:SF3">
    <property type="entry name" value="NADH-QUINONE OXIDOREDUCTASE SUBUNIT F"/>
    <property type="match status" value="1"/>
</dbReference>
<keyword evidence="5" id="KW-0411">Iron-sulfur</keyword>
<comment type="similarity">
    <text evidence="1">Belongs to the complex I 51 kDa subunit family.</text>
</comment>
<dbReference type="Gene3D" id="3.40.30.10">
    <property type="entry name" value="Glutaredoxin"/>
    <property type="match status" value="1"/>
</dbReference>
<evidence type="ECO:0000256" key="4">
    <source>
        <dbReference type="ARBA" id="ARBA00023004"/>
    </source>
</evidence>
<dbReference type="Gene3D" id="6.10.250.1450">
    <property type="match status" value="1"/>
</dbReference>
<dbReference type="SUPFAM" id="SSF140490">
    <property type="entry name" value="Nqo1C-terminal domain-like"/>
    <property type="match status" value="1"/>
</dbReference>
<dbReference type="Pfam" id="PF01512">
    <property type="entry name" value="Complex1_51K"/>
    <property type="match status" value="1"/>
</dbReference>
<evidence type="ECO:0000259" key="6">
    <source>
        <dbReference type="SMART" id="SM00928"/>
    </source>
</evidence>
<dbReference type="SUPFAM" id="SSF52833">
    <property type="entry name" value="Thioredoxin-like"/>
    <property type="match status" value="1"/>
</dbReference>
<dbReference type="Gene3D" id="1.20.1440.230">
    <property type="entry name" value="NADH-ubiquinone oxidoreductase 51kDa subunit, iron-sulphur binding domain"/>
    <property type="match status" value="1"/>
</dbReference>